<dbReference type="RefSeq" id="XP_003091879.2">
    <property type="nucleotide sequence ID" value="XM_003091831.2"/>
</dbReference>
<dbReference type="Proteomes" id="UP000483820">
    <property type="component" value="Chromosome II"/>
</dbReference>
<organism evidence="1 2">
    <name type="scientific">Caenorhabditis remanei</name>
    <name type="common">Caenorhabditis vulgaris</name>
    <dbReference type="NCBI Taxonomy" id="31234"/>
    <lineage>
        <taxon>Eukaryota</taxon>
        <taxon>Metazoa</taxon>
        <taxon>Ecdysozoa</taxon>
        <taxon>Nematoda</taxon>
        <taxon>Chromadorea</taxon>
        <taxon>Rhabditida</taxon>
        <taxon>Rhabditina</taxon>
        <taxon>Rhabditomorpha</taxon>
        <taxon>Rhabditoidea</taxon>
        <taxon>Rhabditidae</taxon>
        <taxon>Peloderinae</taxon>
        <taxon>Caenorhabditis</taxon>
    </lineage>
</organism>
<dbReference type="CTD" id="9803940"/>
<protein>
    <recommendedName>
        <fullName evidence="3">RING-type domain-containing protein</fullName>
    </recommendedName>
</protein>
<proteinExistence type="predicted"/>
<dbReference type="EMBL" id="WUAV01000002">
    <property type="protein sequence ID" value="KAF1764328.1"/>
    <property type="molecule type" value="Genomic_DNA"/>
</dbReference>
<evidence type="ECO:0000313" key="1">
    <source>
        <dbReference type="EMBL" id="KAF1764328.1"/>
    </source>
</evidence>
<evidence type="ECO:0008006" key="3">
    <source>
        <dbReference type="Google" id="ProtNLM"/>
    </source>
</evidence>
<reference evidence="1 2" key="1">
    <citation type="submission" date="2019-12" db="EMBL/GenBank/DDBJ databases">
        <title>Chromosome-level assembly of the Caenorhabditis remanei genome.</title>
        <authorList>
            <person name="Teterina A.A."/>
            <person name="Willis J.H."/>
            <person name="Phillips P.C."/>
        </authorList>
    </citation>
    <scope>NUCLEOTIDE SEQUENCE [LARGE SCALE GENOMIC DNA]</scope>
    <source>
        <strain evidence="1 2">PX506</strain>
        <tissue evidence="1">Whole organism</tissue>
    </source>
</reference>
<dbReference type="KEGG" id="crq:GCK72_004275"/>
<dbReference type="PANTHER" id="PTHR31430">
    <property type="entry name" value="PROTEIN CBG22332-RELATED"/>
    <property type="match status" value="1"/>
</dbReference>
<evidence type="ECO:0000313" key="2">
    <source>
        <dbReference type="Proteomes" id="UP000483820"/>
    </source>
</evidence>
<sequence length="150" mass="16344">MNTMSGMTDIDDPNHLVPSFLPAGNVLGYNLTTAINPITKRKEFTYTVSVQTVGAFGISDTSSEGVTTKCDGPCGAMFPPGLLITMGKCDHLLCKACFGIVKNPDGSYGCSNFQCWSEPSASLQKEESNYKKVINKQKYRARKIKKTDVM</sequence>
<dbReference type="PANTHER" id="PTHR31430:SF2">
    <property type="entry name" value="ZF-RING_14 DOMAIN-CONTAINING PROTEIN"/>
    <property type="match status" value="1"/>
</dbReference>
<gene>
    <name evidence="1" type="ORF">GCK72_004275</name>
</gene>
<dbReference type="AlphaFoldDB" id="A0A6A5H9B5"/>
<dbReference type="GeneID" id="9803940"/>
<name>A0A6A5H9B5_CAERE</name>
<comment type="caution">
    <text evidence="1">The sequence shown here is derived from an EMBL/GenBank/DDBJ whole genome shotgun (WGS) entry which is preliminary data.</text>
</comment>
<accession>A0A6A5H9B5</accession>